<comment type="similarity">
    <text evidence="1">Belongs to the peptidase C56 family.</text>
</comment>
<keyword evidence="6" id="KW-1185">Reference proteome</keyword>
<evidence type="ECO:0000259" key="3">
    <source>
        <dbReference type="Pfam" id="PF01965"/>
    </source>
</evidence>
<dbReference type="NCBIfam" id="TIGR01382">
    <property type="entry name" value="PfpI"/>
    <property type="match status" value="1"/>
</dbReference>
<dbReference type="InterPro" id="IPR006286">
    <property type="entry name" value="C56_PfpI-like"/>
</dbReference>
<dbReference type="PANTHER" id="PTHR42733:SF12">
    <property type="entry name" value="PROTEINASE"/>
    <property type="match status" value="1"/>
</dbReference>
<dbReference type="InterPro" id="IPR002818">
    <property type="entry name" value="DJ-1/PfpI"/>
</dbReference>
<evidence type="ECO:0000313" key="5">
    <source>
        <dbReference type="EMBL" id="GGU55000.1"/>
    </source>
</evidence>
<feature type="domain" description="DJ-1/PfpI" evidence="3">
    <location>
        <begin position="82"/>
        <end position="253"/>
    </location>
</feature>
<dbReference type="Gene3D" id="3.40.50.880">
    <property type="match status" value="1"/>
</dbReference>
<reference evidence="5" key="3">
    <citation type="submission" date="2020-09" db="EMBL/GenBank/DDBJ databases">
        <authorList>
            <person name="Sun Q."/>
            <person name="Ohkuma M."/>
        </authorList>
    </citation>
    <scope>NUCLEOTIDE SEQUENCE</scope>
    <source>
        <strain evidence="5">JCM 4136</strain>
    </source>
</reference>
<feature type="compositionally biased region" description="Basic and acidic residues" evidence="2">
    <location>
        <begin position="40"/>
        <end position="54"/>
    </location>
</feature>
<dbReference type="Pfam" id="PF01965">
    <property type="entry name" value="DJ-1_PfpI"/>
    <property type="match status" value="1"/>
</dbReference>
<dbReference type="AlphaFoldDB" id="A0A8H9HGW1"/>
<sequence length="264" mass="27530">MSALPGAGPGGLLLGEAGSSGRVLGAVSAGRPGAPQLDPFADRGRSARPWKDTRMAAGRPPRAAGRADRTDRARIRRAGTPMRVAFLVAPEGVEESELTGAWKAVTEAGGEAVLVSTWPGEVLSFRHLDKGERFVVDQVVGEVSAGMFDALVLPGGVANPDHLRTDEEAVDLVKDFVDQGRPVAAICHAPWLLIEAGAVRGRTLTSYPSLATDIRNAGGTWVDEPVRVDSSGPTTLITSRTPHDLPAFTEALVGVFTTAAAAGR</sequence>
<name>A0A8H9HGW1_9ACTN</name>
<dbReference type="SUPFAM" id="SSF52317">
    <property type="entry name" value="Class I glutamine amidotransferase-like"/>
    <property type="match status" value="1"/>
</dbReference>
<dbReference type="Proteomes" id="UP000660975">
    <property type="component" value="Unassembled WGS sequence"/>
</dbReference>
<evidence type="ECO:0000313" key="7">
    <source>
        <dbReference type="Proteomes" id="UP000660975"/>
    </source>
</evidence>
<accession>A0A8H9HGW1</accession>
<comment type="caution">
    <text evidence="5">The sequence shown here is derived from an EMBL/GenBank/DDBJ whole genome shotgun (WGS) entry which is preliminary data.</text>
</comment>
<evidence type="ECO:0000313" key="6">
    <source>
        <dbReference type="Proteomes" id="UP000480804"/>
    </source>
</evidence>
<feature type="compositionally biased region" description="Low complexity" evidence="2">
    <location>
        <begin position="55"/>
        <end position="64"/>
    </location>
</feature>
<protein>
    <recommendedName>
        <fullName evidence="3">DJ-1/PfpI domain-containing protein</fullName>
    </recommendedName>
</protein>
<dbReference type="EMBL" id="BLLO01000020">
    <property type="protein sequence ID" value="GFH79220.1"/>
    <property type="molecule type" value="Genomic_DNA"/>
</dbReference>
<gene>
    <name evidence="5" type="ORF">GCM10010227_05290</name>
    <name evidence="4" type="ORF">Sgou_38900</name>
</gene>
<evidence type="ECO:0000256" key="1">
    <source>
        <dbReference type="ARBA" id="ARBA00008542"/>
    </source>
</evidence>
<dbReference type="InterPro" id="IPR029062">
    <property type="entry name" value="Class_I_gatase-like"/>
</dbReference>
<dbReference type="Proteomes" id="UP000480804">
    <property type="component" value="Unassembled WGS sequence"/>
</dbReference>
<dbReference type="EMBL" id="BMSC01000001">
    <property type="protein sequence ID" value="GGU55000.1"/>
    <property type="molecule type" value="Genomic_DNA"/>
</dbReference>
<reference evidence="5" key="1">
    <citation type="journal article" date="2014" name="Int. J. Syst. Evol. Microbiol.">
        <title>Complete genome sequence of Corynebacterium casei LMG S-19264T (=DSM 44701T), isolated from a smear-ripened cheese.</title>
        <authorList>
            <consortium name="US DOE Joint Genome Institute (JGI-PGF)"/>
            <person name="Walter F."/>
            <person name="Albersmeier A."/>
            <person name="Kalinowski J."/>
            <person name="Ruckert C."/>
        </authorList>
    </citation>
    <scope>NUCLEOTIDE SEQUENCE</scope>
    <source>
        <strain evidence="5">JCM 4136</strain>
    </source>
</reference>
<organism evidence="5 7">
    <name type="scientific">Streptomyces gougerotii</name>
    <dbReference type="NCBI Taxonomy" id="53448"/>
    <lineage>
        <taxon>Bacteria</taxon>
        <taxon>Bacillati</taxon>
        <taxon>Actinomycetota</taxon>
        <taxon>Actinomycetes</taxon>
        <taxon>Kitasatosporales</taxon>
        <taxon>Streptomycetaceae</taxon>
        <taxon>Streptomyces</taxon>
        <taxon>Streptomyces diastaticus group</taxon>
    </lineage>
</organism>
<proteinExistence type="inferred from homology"/>
<evidence type="ECO:0000313" key="4">
    <source>
        <dbReference type="EMBL" id="GFH79220.1"/>
    </source>
</evidence>
<evidence type="ECO:0000256" key="2">
    <source>
        <dbReference type="SAM" id="MobiDB-lite"/>
    </source>
</evidence>
<dbReference type="CDD" id="cd03134">
    <property type="entry name" value="GATase1_PfpI_like"/>
    <property type="match status" value="1"/>
</dbReference>
<dbReference type="PROSITE" id="PS51276">
    <property type="entry name" value="PEPTIDASE_C56_PFPI"/>
    <property type="match status" value="1"/>
</dbReference>
<feature type="region of interest" description="Disordered" evidence="2">
    <location>
        <begin position="23"/>
        <end position="70"/>
    </location>
</feature>
<reference evidence="4 6" key="2">
    <citation type="submission" date="2020-02" db="EMBL/GenBank/DDBJ databases">
        <title>Whole genome shotgun sequence of Streptomyces gougerotii NBRC 13043.</title>
        <authorList>
            <person name="Ichikawa N."/>
            <person name="Komaki H."/>
            <person name="Tamura T."/>
        </authorList>
    </citation>
    <scope>NUCLEOTIDE SEQUENCE [LARGE SCALE GENOMIC DNA]</scope>
    <source>
        <strain evidence="4 6">NBRC 13043</strain>
    </source>
</reference>
<dbReference type="PANTHER" id="PTHR42733">
    <property type="entry name" value="DJ-1 PROTEIN"/>
    <property type="match status" value="1"/>
</dbReference>